<evidence type="ECO:0000313" key="2">
    <source>
        <dbReference type="Proteomes" id="UP000663722"/>
    </source>
</evidence>
<evidence type="ECO:0000313" key="1">
    <source>
        <dbReference type="EMBL" id="QTA93366.1"/>
    </source>
</evidence>
<gene>
    <name evidence="1" type="ORF">dnm_094670</name>
</gene>
<dbReference type="KEGG" id="dmm:dnm_094670"/>
<dbReference type="EMBL" id="CP061800">
    <property type="protein sequence ID" value="QTA93366.1"/>
    <property type="molecule type" value="Genomic_DNA"/>
</dbReference>
<dbReference type="Proteomes" id="UP000663722">
    <property type="component" value="Chromosome"/>
</dbReference>
<dbReference type="AlphaFoldDB" id="A0A975BX30"/>
<sequence length="72" mass="8651">MVSESRGARGERKPFKERKNENRIHTIEKLLLVTRLCLVTHIVRLCLTHRQSFRIKERRIKSVKQTNIIFHT</sequence>
<name>A0A975BX30_9BACT</name>
<keyword evidence="2" id="KW-1185">Reference proteome</keyword>
<accession>A0A975BX30</accession>
<protein>
    <submittedName>
        <fullName evidence="1">Uncharacterized protein</fullName>
    </submittedName>
</protein>
<reference evidence="1" key="1">
    <citation type="journal article" date="2021" name="Microb. Physiol.">
        <title>Proteogenomic Insights into the Physiology of Marine, Sulfate-Reducing, Filamentous Desulfonema limicola and Desulfonema magnum.</title>
        <authorList>
            <person name="Schnaars V."/>
            <person name="Wohlbrand L."/>
            <person name="Scheve S."/>
            <person name="Hinrichs C."/>
            <person name="Reinhardt R."/>
            <person name="Rabus R."/>
        </authorList>
    </citation>
    <scope>NUCLEOTIDE SEQUENCE</scope>
    <source>
        <strain evidence="1">4be13</strain>
    </source>
</reference>
<organism evidence="1 2">
    <name type="scientific">Desulfonema magnum</name>
    <dbReference type="NCBI Taxonomy" id="45655"/>
    <lineage>
        <taxon>Bacteria</taxon>
        <taxon>Pseudomonadati</taxon>
        <taxon>Thermodesulfobacteriota</taxon>
        <taxon>Desulfobacteria</taxon>
        <taxon>Desulfobacterales</taxon>
        <taxon>Desulfococcaceae</taxon>
        <taxon>Desulfonema</taxon>
    </lineage>
</organism>
<proteinExistence type="predicted"/>